<reference evidence="1 2" key="1">
    <citation type="submission" date="2011-02" db="EMBL/GenBank/DDBJ databases">
        <authorList>
            <person name="Weinstock G."/>
            <person name="Sodergren E."/>
            <person name="Clifton S."/>
            <person name="Fulton L."/>
            <person name="Fulton B."/>
            <person name="Courtney L."/>
            <person name="Fronick C."/>
            <person name="Harrison M."/>
            <person name="Strong C."/>
            <person name="Farmer C."/>
            <person name="Delahaunty K."/>
            <person name="Markovic C."/>
            <person name="Hall O."/>
            <person name="Minx P."/>
            <person name="Tomlinson C."/>
            <person name="Mitreva M."/>
            <person name="Hou S."/>
            <person name="Chen J."/>
            <person name="Wollam A."/>
            <person name="Pepin K.H."/>
            <person name="Johnson M."/>
            <person name="Bhonagiri V."/>
            <person name="Zhang X."/>
            <person name="Suruliraj S."/>
            <person name="Warren W."/>
            <person name="Chinwalla A."/>
            <person name="Mardis E.R."/>
            <person name="Wilson R.K."/>
        </authorList>
    </citation>
    <scope>NUCLEOTIDE SEQUENCE [LARGE SCALE GENOMIC DNA]</scope>
    <source>
        <strain evidence="1 2">YIT 11859</strain>
    </source>
</reference>
<accession>F3QK20</accession>
<dbReference type="EMBL" id="AFBP01000033">
    <property type="protein sequence ID" value="EGG54966.1"/>
    <property type="molecule type" value="Genomic_DNA"/>
</dbReference>
<protein>
    <submittedName>
        <fullName evidence="1">Uncharacterized protein</fullName>
    </submittedName>
</protein>
<evidence type="ECO:0000313" key="1">
    <source>
        <dbReference type="EMBL" id="EGG54966.1"/>
    </source>
</evidence>
<dbReference type="HOGENOM" id="CLU_3082803_0_0_4"/>
<evidence type="ECO:0000313" key="2">
    <source>
        <dbReference type="Proteomes" id="UP000005156"/>
    </source>
</evidence>
<sequence>MLNSSLYLGNQSLSNKIGAFSLPNQRSRKSRHGEHRAGLQGRRFCLEAVADT</sequence>
<dbReference type="AlphaFoldDB" id="F3QK20"/>
<comment type="caution">
    <text evidence="1">The sequence shown here is derived from an EMBL/GenBank/DDBJ whole genome shotgun (WGS) entry which is preliminary data.</text>
</comment>
<organism evidence="1 2">
    <name type="scientific">Parasutterella excrementihominis YIT 11859</name>
    <dbReference type="NCBI Taxonomy" id="762966"/>
    <lineage>
        <taxon>Bacteria</taxon>
        <taxon>Pseudomonadati</taxon>
        <taxon>Pseudomonadota</taxon>
        <taxon>Betaproteobacteria</taxon>
        <taxon>Burkholderiales</taxon>
        <taxon>Sutterellaceae</taxon>
        <taxon>Parasutterella</taxon>
    </lineage>
</organism>
<dbReference type="Proteomes" id="UP000005156">
    <property type="component" value="Unassembled WGS sequence"/>
</dbReference>
<proteinExistence type="predicted"/>
<keyword evidence="2" id="KW-1185">Reference proteome</keyword>
<gene>
    <name evidence="1" type="ORF">HMPREF9439_01277</name>
</gene>
<name>F3QK20_9BURK</name>